<keyword evidence="4 14" id="KW-0479">Metal-binding</keyword>
<evidence type="ECO:0000256" key="1">
    <source>
        <dbReference type="ARBA" id="ARBA00004477"/>
    </source>
</evidence>
<accession>A0A167N262</accession>
<sequence length="465" mass="52082">MSPILGNLHAMQFNFQLPLARIAQSAYDWKAIALGLTAASSVFETLILIKQLPNYSKPAPPPSLKDHFPPDTYAKSQSYGRAKALFTLAKGAWGVLEGGLSLYFDLFAWSWGAAAGVLTYFGYGGDREIAQSIIFAGILTLISTVTALPWDYYYAFVLEEAHGFNKMTRLTFVTDLLKSFLVGAAFGVPFLAAFLGIIRHFGQSFVYYLMGFLLAFQLILVVLYPLVIQPLFNKLTPLEVGSSLRTRIEGLASRLRFPLKHLYQIDGSKRSSHSNAYFYGLPWSKHIVIFDTLIAQSSDEEVEAVLAHELGHWSMSHPTKLLLINQVHVFLLLSSFPPFLTSRTFLPSFGFPALPADAPFTRTAPILPTFLLFQLLLQPIEHVMQFAMNAVTRAFEYQADAFAVGLGGDFRQRLADALTKLHVKNLSTLHVDWLYSAYHYSHPTLPERLKAMDKLEAKKDEKKEL</sequence>
<dbReference type="OrthoDB" id="360839at2759"/>
<evidence type="ECO:0000256" key="5">
    <source>
        <dbReference type="ARBA" id="ARBA00022801"/>
    </source>
</evidence>
<feature type="domain" description="CAAX prenyl protease 1 N-terminal" evidence="17">
    <location>
        <begin position="51"/>
        <end position="234"/>
    </location>
</feature>
<keyword evidence="6 15" id="KW-0256">Endoplasmic reticulum</keyword>
<feature type="binding site" evidence="14">
    <location>
        <position position="396"/>
    </location>
    <ligand>
        <name>Zn(2+)</name>
        <dbReference type="ChEBI" id="CHEBI:29105"/>
        <note>catalytic</note>
    </ligand>
</feature>
<evidence type="ECO:0000256" key="11">
    <source>
        <dbReference type="ARBA" id="ARBA00044456"/>
    </source>
</evidence>
<evidence type="ECO:0000256" key="10">
    <source>
        <dbReference type="ARBA" id="ARBA00023136"/>
    </source>
</evidence>
<protein>
    <recommendedName>
        <fullName evidence="15">CAAX prenyl protease</fullName>
        <ecNumber evidence="15">3.4.24.84</ecNumber>
    </recommendedName>
</protein>
<evidence type="ECO:0000256" key="8">
    <source>
        <dbReference type="ARBA" id="ARBA00022989"/>
    </source>
</evidence>
<comment type="cofactor">
    <cofactor evidence="14 15">
        <name>Zn(2+)</name>
        <dbReference type="ChEBI" id="CHEBI:29105"/>
    </cofactor>
    <text evidence="14 15">Binds 1 zinc ion per subunit.</text>
</comment>
<evidence type="ECO:0000259" key="17">
    <source>
        <dbReference type="Pfam" id="PF16491"/>
    </source>
</evidence>
<dbReference type="AlphaFoldDB" id="A0A167N262"/>
<comment type="similarity">
    <text evidence="12 15">Belongs to the peptidase M48A family.</text>
</comment>
<feature type="transmembrane region" description="Helical" evidence="15">
    <location>
        <begin position="205"/>
        <end position="227"/>
    </location>
</feature>
<keyword evidence="5 15" id="KW-0378">Hydrolase</keyword>
<keyword evidence="2 15" id="KW-0645">Protease</keyword>
<evidence type="ECO:0000313" key="18">
    <source>
        <dbReference type="EMBL" id="KZO97268.1"/>
    </source>
</evidence>
<dbReference type="EMBL" id="KV417280">
    <property type="protein sequence ID" value="KZO97268.1"/>
    <property type="molecule type" value="Genomic_DNA"/>
</dbReference>
<comment type="catalytic activity">
    <reaction evidence="11 15">
        <text>Hydrolyzes the peptide bond -P2-(S-farnesyl or geranylgeranyl)C-P1'-P2'-P3'-COOH where P1' and P2' are amino acids with aliphatic side chains and P3' is any C-terminal residue.</text>
        <dbReference type="EC" id="3.4.24.84"/>
    </reaction>
</comment>
<feature type="active site" evidence="13">
    <location>
        <position position="309"/>
    </location>
</feature>
<proteinExistence type="inferred from homology"/>
<keyword evidence="7 14" id="KW-0862">Zinc</keyword>
<dbReference type="GO" id="GO:0071586">
    <property type="term" value="P:CAAX-box protein processing"/>
    <property type="evidence" value="ECO:0007669"/>
    <property type="project" value="UniProtKB-UniRule"/>
</dbReference>
<dbReference type="Pfam" id="PF01435">
    <property type="entry name" value="Peptidase_M48"/>
    <property type="match status" value="1"/>
</dbReference>
<feature type="binding site" evidence="14">
    <location>
        <position position="308"/>
    </location>
    <ligand>
        <name>Zn(2+)</name>
        <dbReference type="ChEBI" id="CHEBI:29105"/>
        <note>catalytic</note>
    </ligand>
</feature>
<evidence type="ECO:0000256" key="7">
    <source>
        <dbReference type="ARBA" id="ARBA00022833"/>
    </source>
</evidence>
<dbReference type="EC" id="3.4.24.84" evidence="15"/>
<reference evidence="18 19" key="1">
    <citation type="journal article" date="2016" name="Mol. Biol. Evol.">
        <title>Comparative Genomics of Early-Diverging Mushroom-Forming Fungi Provides Insights into the Origins of Lignocellulose Decay Capabilities.</title>
        <authorList>
            <person name="Nagy L.G."/>
            <person name="Riley R."/>
            <person name="Tritt A."/>
            <person name="Adam C."/>
            <person name="Daum C."/>
            <person name="Floudas D."/>
            <person name="Sun H."/>
            <person name="Yadav J.S."/>
            <person name="Pangilinan J."/>
            <person name="Larsson K.H."/>
            <person name="Matsuura K."/>
            <person name="Barry K."/>
            <person name="Labutti K."/>
            <person name="Kuo R."/>
            <person name="Ohm R.A."/>
            <person name="Bhattacharya S.S."/>
            <person name="Shirouzu T."/>
            <person name="Yoshinaga Y."/>
            <person name="Martin F.M."/>
            <person name="Grigoriev I.V."/>
            <person name="Hibbett D.S."/>
        </authorList>
    </citation>
    <scope>NUCLEOTIDE SEQUENCE [LARGE SCALE GENOMIC DNA]</scope>
    <source>
        <strain evidence="18 19">TUFC12733</strain>
    </source>
</reference>
<dbReference type="InterPro" id="IPR001915">
    <property type="entry name" value="Peptidase_M48"/>
</dbReference>
<dbReference type="PANTHER" id="PTHR10120">
    <property type="entry name" value="CAAX PRENYL PROTEASE 1"/>
    <property type="match status" value="1"/>
</dbReference>
<dbReference type="Proteomes" id="UP000076738">
    <property type="component" value="Unassembled WGS sequence"/>
</dbReference>
<evidence type="ECO:0000256" key="12">
    <source>
        <dbReference type="ARBA" id="ARBA00060927"/>
    </source>
</evidence>
<keyword evidence="3 15" id="KW-0812">Transmembrane</keyword>
<feature type="binding site" evidence="14">
    <location>
        <position position="312"/>
    </location>
    <ligand>
        <name>Zn(2+)</name>
        <dbReference type="ChEBI" id="CHEBI:29105"/>
        <note>catalytic</note>
    </ligand>
</feature>
<dbReference type="GO" id="GO:0004222">
    <property type="term" value="F:metalloendopeptidase activity"/>
    <property type="evidence" value="ECO:0007669"/>
    <property type="project" value="UniProtKB-UniRule"/>
</dbReference>
<dbReference type="STRING" id="1330018.A0A167N262"/>
<dbReference type="GO" id="GO:0046872">
    <property type="term" value="F:metal ion binding"/>
    <property type="evidence" value="ECO:0007669"/>
    <property type="project" value="UniProtKB-UniRule"/>
</dbReference>
<comment type="subcellular location">
    <subcellularLocation>
        <location evidence="1 15">Endoplasmic reticulum membrane</location>
        <topology evidence="1 15">Multi-pass membrane protein</topology>
    </subcellularLocation>
</comment>
<dbReference type="CDD" id="cd07343">
    <property type="entry name" value="M48A_Zmpste24p_like"/>
    <property type="match status" value="1"/>
</dbReference>
<feature type="domain" description="Peptidase M48" evidence="16">
    <location>
        <begin position="243"/>
        <end position="455"/>
    </location>
</feature>
<feature type="transmembrane region" description="Helical" evidence="15">
    <location>
        <begin position="100"/>
        <end position="121"/>
    </location>
</feature>
<feature type="transmembrane region" description="Helical" evidence="15">
    <location>
        <begin position="133"/>
        <end position="156"/>
    </location>
</feature>
<dbReference type="Gene3D" id="3.30.2010.10">
    <property type="entry name" value="Metalloproteases ('zincins'), catalytic domain"/>
    <property type="match status" value="1"/>
</dbReference>
<dbReference type="FunFam" id="3.30.2010.10:FF:000002">
    <property type="entry name" value="CAAX prenyl protease"/>
    <property type="match status" value="1"/>
</dbReference>
<dbReference type="InterPro" id="IPR027057">
    <property type="entry name" value="CAXX_Prtase_1"/>
</dbReference>
<evidence type="ECO:0000256" key="3">
    <source>
        <dbReference type="ARBA" id="ARBA00022692"/>
    </source>
</evidence>
<evidence type="ECO:0000313" key="19">
    <source>
        <dbReference type="Proteomes" id="UP000076738"/>
    </source>
</evidence>
<evidence type="ECO:0000256" key="14">
    <source>
        <dbReference type="PIRSR" id="PIRSR627057-2"/>
    </source>
</evidence>
<dbReference type="GO" id="GO:0005789">
    <property type="term" value="C:endoplasmic reticulum membrane"/>
    <property type="evidence" value="ECO:0007669"/>
    <property type="project" value="UniProtKB-SubCell"/>
</dbReference>
<gene>
    <name evidence="18" type="ORF">CALVIDRAFT_563064</name>
</gene>
<evidence type="ECO:0000256" key="15">
    <source>
        <dbReference type="RuleBase" id="RU366005"/>
    </source>
</evidence>
<keyword evidence="10 15" id="KW-0472">Membrane</keyword>
<evidence type="ECO:0000256" key="9">
    <source>
        <dbReference type="ARBA" id="ARBA00023049"/>
    </source>
</evidence>
<dbReference type="Pfam" id="PF16491">
    <property type="entry name" value="Peptidase_M48_N"/>
    <property type="match status" value="1"/>
</dbReference>
<feature type="transmembrane region" description="Helical" evidence="15">
    <location>
        <begin position="176"/>
        <end position="198"/>
    </location>
</feature>
<keyword evidence="9 15" id="KW-0482">Metalloprotease</keyword>
<keyword evidence="8 15" id="KW-1133">Transmembrane helix</keyword>
<evidence type="ECO:0000256" key="13">
    <source>
        <dbReference type="PIRSR" id="PIRSR627057-1"/>
    </source>
</evidence>
<name>A0A167N262_CALVF</name>
<evidence type="ECO:0000259" key="16">
    <source>
        <dbReference type="Pfam" id="PF01435"/>
    </source>
</evidence>
<evidence type="ECO:0000256" key="2">
    <source>
        <dbReference type="ARBA" id="ARBA00022670"/>
    </source>
</evidence>
<comment type="function">
    <text evidence="15">Proteolytically removes the C-terminal three residues of farnesylated proteins.</text>
</comment>
<organism evidence="18 19">
    <name type="scientific">Calocera viscosa (strain TUFC12733)</name>
    <dbReference type="NCBI Taxonomy" id="1330018"/>
    <lineage>
        <taxon>Eukaryota</taxon>
        <taxon>Fungi</taxon>
        <taxon>Dikarya</taxon>
        <taxon>Basidiomycota</taxon>
        <taxon>Agaricomycotina</taxon>
        <taxon>Dacrymycetes</taxon>
        <taxon>Dacrymycetales</taxon>
        <taxon>Dacrymycetaceae</taxon>
        <taxon>Calocera</taxon>
    </lineage>
</organism>
<feature type="active site" description="Proton donor" evidence="13">
    <location>
        <position position="400"/>
    </location>
</feature>
<dbReference type="InterPro" id="IPR032456">
    <property type="entry name" value="Peptidase_M48_N"/>
</dbReference>
<evidence type="ECO:0000256" key="6">
    <source>
        <dbReference type="ARBA" id="ARBA00022824"/>
    </source>
</evidence>
<keyword evidence="19" id="KW-1185">Reference proteome</keyword>
<evidence type="ECO:0000256" key="4">
    <source>
        <dbReference type="ARBA" id="ARBA00022723"/>
    </source>
</evidence>
<comment type="caution">
    <text evidence="15">Lacks conserved residue(s) required for the propagation of feature annotation.</text>
</comment>